<protein>
    <submittedName>
        <fullName evidence="8">Uncharacterized protein</fullName>
    </submittedName>
</protein>
<evidence type="ECO:0000256" key="4">
    <source>
        <dbReference type="ARBA" id="ARBA00022989"/>
    </source>
</evidence>
<keyword evidence="9" id="KW-1185">Reference proteome</keyword>
<comment type="subcellular location">
    <subcellularLocation>
        <location evidence="1">Membrane</location>
        <topology evidence="1">Single-pass type I membrane protein</topology>
    </subcellularLocation>
</comment>
<keyword evidence="7" id="KW-0325">Glycoprotein</keyword>
<dbReference type="OrthoDB" id="8962741at2759"/>
<dbReference type="InterPro" id="IPR013783">
    <property type="entry name" value="Ig-like_fold"/>
</dbReference>
<dbReference type="InterPro" id="IPR003961">
    <property type="entry name" value="FN3_dom"/>
</dbReference>
<sequence length="611" mass="66833">MDWNSPVLGWVVFILLGSGHVVTAVSLPGSSLECTNDFIEHMFCQFKAENCSEHSLRLITDRKDEENSCVFQKCDTGPCCCSVPMMLIYGETVTANVKKGGVMVESKEFNITDSIKPKAPTIVSVKESNGNYRLQWTTNMEGYFSDTLAANVTYYKKGDKNKVSEFVDSTTLDGFRYFEILGQDLEPSTTYVVSVRSFTDWSGKYSDSSEEWEFTTAISPNTLLLAIIISLSVFAVVITGAMYGCYVKYKTKWWDTVANPKLFIYPIHQEFLKPEPLFISSVYVEPLVPDDSNSWLKGLLTDTSSENTEHSSGISTGSSCLSYANAEPADIIGGVQDALCKAFPNISPMSPVTTSQFLDSNKDSGLFCALSNPCGVRDDDVTSESSGFDNRTYSILIPSCSQQVMTDSSEVQTRSDIVCDSEYHRSEGDAVACAEQQVPSCPLFNLALLASSHVPTDMSYHQCNADSAYAEDSSLSSASCDLASSVEAGCGSFDQVVSGATDANGKRVAAFVCDENPFYGHVPADSHSFLSVDDDYQAFQNLVGRSDVLRSEQIRGEDEEHLDKYPEASFAKIPPVIPGFINNVHGGLQRPLMPLMSAHMPIITESGYQSV</sequence>
<keyword evidence="3" id="KW-0732">Signal</keyword>
<keyword evidence="6" id="KW-0675">Receptor</keyword>
<dbReference type="GeneID" id="113174741"/>
<organism evidence="8 9">
    <name type="scientific">Anabas testudineus</name>
    <name type="common">Climbing perch</name>
    <name type="synonym">Anthias testudineus</name>
    <dbReference type="NCBI Taxonomy" id="64144"/>
    <lineage>
        <taxon>Eukaryota</taxon>
        <taxon>Metazoa</taxon>
        <taxon>Chordata</taxon>
        <taxon>Craniata</taxon>
        <taxon>Vertebrata</taxon>
        <taxon>Euteleostomi</taxon>
        <taxon>Actinopterygii</taxon>
        <taxon>Neopterygii</taxon>
        <taxon>Teleostei</taxon>
        <taxon>Neoteleostei</taxon>
        <taxon>Acanthomorphata</taxon>
        <taxon>Anabantaria</taxon>
        <taxon>Anabantiformes</taxon>
        <taxon>Anabantoidei</taxon>
        <taxon>Anabantidae</taxon>
        <taxon>Anabas</taxon>
    </lineage>
</organism>
<keyword evidence="4" id="KW-1133">Transmembrane helix</keyword>
<dbReference type="Gene3D" id="2.60.40.10">
    <property type="entry name" value="Immunoglobulins"/>
    <property type="match status" value="2"/>
</dbReference>
<reference evidence="8" key="2">
    <citation type="submission" date="2025-08" db="UniProtKB">
        <authorList>
            <consortium name="Ensembl"/>
        </authorList>
    </citation>
    <scope>IDENTIFICATION</scope>
</reference>
<evidence type="ECO:0000256" key="5">
    <source>
        <dbReference type="ARBA" id="ARBA00023136"/>
    </source>
</evidence>
<keyword evidence="2" id="KW-0812">Transmembrane</keyword>
<dbReference type="PROSITE" id="PS50853">
    <property type="entry name" value="FN3"/>
    <property type="match status" value="1"/>
</dbReference>
<dbReference type="PANTHER" id="PTHR23037">
    <property type="entry name" value="CYTOKINE RECEPTOR"/>
    <property type="match status" value="1"/>
</dbReference>
<evidence type="ECO:0000313" key="9">
    <source>
        <dbReference type="Proteomes" id="UP000265040"/>
    </source>
</evidence>
<accession>A0A3Q1K6I2</accession>
<dbReference type="STRING" id="64144.ENSATEP00000027801"/>
<name>A0A3Q1K6I2_ANATE</name>
<keyword evidence="5" id="KW-0472">Membrane</keyword>
<dbReference type="RefSeq" id="XP_026234643.1">
    <property type="nucleotide sequence ID" value="XM_026378858.1"/>
</dbReference>
<dbReference type="GO" id="GO:0004896">
    <property type="term" value="F:cytokine receptor activity"/>
    <property type="evidence" value="ECO:0007669"/>
    <property type="project" value="TreeGrafter"/>
</dbReference>
<dbReference type="GeneTree" id="ENSGT00530000069547"/>
<evidence type="ECO:0000256" key="2">
    <source>
        <dbReference type="ARBA" id="ARBA00022692"/>
    </source>
</evidence>
<proteinExistence type="predicted"/>
<dbReference type="InterPro" id="IPR036116">
    <property type="entry name" value="FN3_sf"/>
</dbReference>
<dbReference type="AlphaFoldDB" id="A0A3Q1K6I2"/>
<evidence type="ECO:0000256" key="3">
    <source>
        <dbReference type="ARBA" id="ARBA00022729"/>
    </source>
</evidence>
<evidence type="ECO:0000256" key="7">
    <source>
        <dbReference type="ARBA" id="ARBA00023180"/>
    </source>
</evidence>
<dbReference type="GO" id="GO:0009897">
    <property type="term" value="C:external side of plasma membrane"/>
    <property type="evidence" value="ECO:0007669"/>
    <property type="project" value="TreeGrafter"/>
</dbReference>
<dbReference type="Ensembl" id="ENSATET00000060041.2">
    <property type="protein sequence ID" value="ENSATEP00000053226.1"/>
    <property type="gene ID" value="ENSATEG00000019216.3"/>
</dbReference>
<reference evidence="8" key="3">
    <citation type="submission" date="2025-09" db="UniProtKB">
        <authorList>
            <consortium name="Ensembl"/>
        </authorList>
    </citation>
    <scope>IDENTIFICATION</scope>
</reference>
<dbReference type="CDD" id="cd00063">
    <property type="entry name" value="FN3"/>
    <property type="match status" value="1"/>
</dbReference>
<dbReference type="SUPFAM" id="SSF49265">
    <property type="entry name" value="Fibronectin type III"/>
    <property type="match status" value="1"/>
</dbReference>
<reference evidence="8" key="1">
    <citation type="submission" date="2021-04" db="EMBL/GenBank/DDBJ databases">
        <authorList>
            <consortium name="Wellcome Sanger Institute Data Sharing"/>
        </authorList>
    </citation>
    <scope>NUCLEOTIDE SEQUENCE [LARGE SCALE GENOMIC DNA]</scope>
</reference>
<dbReference type="Proteomes" id="UP000265040">
    <property type="component" value="Chromosome 3"/>
</dbReference>
<evidence type="ECO:0000313" key="8">
    <source>
        <dbReference type="Ensembl" id="ENSATEP00000053226.1"/>
    </source>
</evidence>
<evidence type="ECO:0000256" key="6">
    <source>
        <dbReference type="ARBA" id="ARBA00023170"/>
    </source>
</evidence>
<dbReference type="PANTHER" id="PTHR23037:SF42">
    <property type="entry name" value="CYTOKINE RECEPTOR COMMON SUBUNIT GAMMA ISOFORM X1-RELATED"/>
    <property type="match status" value="1"/>
</dbReference>
<dbReference type="OMA" id="SIYICFV"/>
<dbReference type="GO" id="GO:0016064">
    <property type="term" value="P:immunoglobulin mediated immune response"/>
    <property type="evidence" value="ECO:0007669"/>
    <property type="project" value="TreeGrafter"/>
</dbReference>
<evidence type="ECO:0000256" key="1">
    <source>
        <dbReference type="ARBA" id="ARBA00004479"/>
    </source>
</evidence>